<reference evidence="2" key="1">
    <citation type="journal article" date="2020" name="Stud. Mycol.">
        <title>101 Dothideomycetes genomes: a test case for predicting lifestyles and emergence of pathogens.</title>
        <authorList>
            <person name="Haridas S."/>
            <person name="Albert R."/>
            <person name="Binder M."/>
            <person name="Bloem J."/>
            <person name="Labutti K."/>
            <person name="Salamov A."/>
            <person name="Andreopoulos B."/>
            <person name="Baker S."/>
            <person name="Barry K."/>
            <person name="Bills G."/>
            <person name="Bluhm B."/>
            <person name="Cannon C."/>
            <person name="Castanera R."/>
            <person name="Culley D."/>
            <person name="Daum C."/>
            <person name="Ezra D."/>
            <person name="Gonzalez J."/>
            <person name="Henrissat B."/>
            <person name="Kuo A."/>
            <person name="Liang C."/>
            <person name="Lipzen A."/>
            <person name="Lutzoni F."/>
            <person name="Magnuson J."/>
            <person name="Mondo S."/>
            <person name="Nolan M."/>
            <person name="Ohm R."/>
            <person name="Pangilinan J."/>
            <person name="Park H.-J."/>
            <person name="Ramirez L."/>
            <person name="Alfaro M."/>
            <person name="Sun H."/>
            <person name="Tritt A."/>
            <person name="Yoshinaga Y."/>
            <person name="Zwiers L.-H."/>
            <person name="Turgeon B."/>
            <person name="Goodwin S."/>
            <person name="Spatafora J."/>
            <person name="Crous P."/>
            <person name="Grigoriev I."/>
        </authorList>
    </citation>
    <scope>NUCLEOTIDE SEQUENCE</scope>
    <source>
        <strain evidence="2">CBS 130266</strain>
    </source>
</reference>
<feature type="transmembrane region" description="Helical" evidence="1">
    <location>
        <begin position="33"/>
        <end position="52"/>
    </location>
</feature>
<dbReference type="AlphaFoldDB" id="A0A9P4TY61"/>
<comment type="caution">
    <text evidence="2">The sequence shown here is derived from an EMBL/GenBank/DDBJ whole genome shotgun (WGS) entry which is preliminary data.</text>
</comment>
<dbReference type="OrthoDB" id="10250990at2759"/>
<feature type="transmembrane region" description="Helical" evidence="1">
    <location>
        <begin position="192"/>
        <end position="214"/>
    </location>
</feature>
<feature type="transmembrane region" description="Helical" evidence="1">
    <location>
        <begin position="311"/>
        <end position="333"/>
    </location>
</feature>
<protein>
    <submittedName>
        <fullName evidence="2">Uncharacterized protein</fullName>
    </submittedName>
</protein>
<feature type="transmembrane region" description="Helical" evidence="1">
    <location>
        <begin position="286"/>
        <end position="305"/>
    </location>
</feature>
<keyword evidence="1" id="KW-0812">Transmembrane</keyword>
<keyword evidence="1" id="KW-1133">Transmembrane helix</keyword>
<feature type="transmembrane region" description="Helical" evidence="1">
    <location>
        <begin position="154"/>
        <end position="172"/>
    </location>
</feature>
<keyword evidence="1" id="KW-0472">Membrane</keyword>
<sequence>MSHLQHPFLQEWKLEDPYVILCPQNERRTKTELLVQLIVVHFTTVCAFMHLLHTRKDSFIYGCLPLLYIITPYSIIIQHAIAVLSVLINYLLFVGVWHGFPSYTVAISNPLNCLLGANNTAAGYSTPEEQNENATPVTLSTILKRISRERIGPCLFWIVFLTQCSCSIYLYIRRKQHAEHAITIVDQRIFELAVGGVLVSFLILGVQVLGMGYFRPRVRRANTYLDYWVGFFGSRGDIAAKESSGRWECAVACKDLAISLIILMVTRKFRLVTPVKTWWANRDNSAGRLEGIFMIGALFFSGLTGGGSATIVISGCDHLLIYLLGLPILFFFAG</sequence>
<dbReference type="Proteomes" id="UP000800235">
    <property type="component" value="Unassembled WGS sequence"/>
</dbReference>
<gene>
    <name evidence="2" type="ORF">EJ08DRAFT_649816</name>
</gene>
<evidence type="ECO:0000313" key="3">
    <source>
        <dbReference type="Proteomes" id="UP000800235"/>
    </source>
</evidence>
<proteinExistence type="predicted"/>
<organism evidence="2 3">
    <name type="scientific">Tothia fuscella</name>
    <dbReference type="NCBI Taxonomy" id="1048955"/>
    <lineage>
        <taxon>Eukaryota</taxon>
        <taxon>Fungi</taxon>
        <taxon>Dikarya</taxon>
        <taxon>Ascomycota</taxon>
        <taxon>Pezizomycotina</taxon>
        <taxon>Dothideomycetes</taxon>
        <taxon>Pleosporomycetidae</taxon>
        <taxon>Venturiales</taxon>
        <taxon>Cylindrosympodiaceae</taxon>
        <taxon>Tothia</taxon>
    </lineage>
</organism>
<accession>A0A9P4TY61</accession>
<evidence type="ECO:0000313" key="2">
    <source>
        <dbReference type="EMBL" id="KAF2430265.1"/>
    </source>
</evidence>
<dbReference type="EMBL" id="MU007040">
    <property type="protein sequence ID" value="KAF2430265.1"/>
    <property type="molecule type" value="Genomic_DNA"/>
</dbReference>
<keyword evidence="3" id="KW-1185">Reference proteome</keyword>
<evidence type="ECO:0000256" key="1">
    <source>
        <dbReference type="SAM" id="Phobius"/>
    </source>
</evidence>
<name>A0A9P4TY61_9PEZI</name>
<feature type="transmembrane region" description="Helical" evidence="1">
    <location>
        <begin position="82"/>
        <end position="100"/>
    </location>
</feature>